<evidence type="ECO:0000256" key="8">
    <source>
        <dbReference type="SAM" id="Coils"/>
    </source>
</evidence>
<dbReference type="AlphaFoldDB" id="A0A1Y3BQP7"/>
<evidence type="ECO:0000256" key="1">
    <source>
        <dbReference type="ARBA" id="ARBA00004651"/>
    </source>
</evidence>
<evidence type="ECO:0000259" key="9">
    <source>
        <dbReference type="Pfam" id="PF03520"/>
    </source>
</evidence>
<keyword evidence="11" id="KW-1185">Reference proteome</keyword>
<evidence type="ECO:0000256" key="3">
    <source>
        <dbReference type="ARBA" id="ARBA00022475"/>
    </source>
</evidence>
<evidence type="ECO:0000256" key="7">
    <source>
        <dbReference type="ARBA" id="ARBA00034430"/>
    </source>
</evidence>
<keyword evidence="4" id="KW-0630">Potassium</keyword>
<dbReference type="GO" id="GO:0008076">
    <property type="term" value="C:voltage-gated potassium channel complex"/>
    <property type="evidence" value="ECO:0007669"/>
    <property type="project" value="TreeGrafter"/>
</dbReference>
<dbReference type="GO" id="GO:0005249">
    <property type="term" value="F:voltage-gated potassium channel activity"/>
    <property type="evidence" value="ECO:0007669"/>
    <property type="project" value="InterPro"/>
</dbReference>
<reference evidence="10 11" key="1">
    <citation type="submission" date="2017-03" db="EMBL/GenBank/DDBJ databases">
        <title>Genome Survey of Euroglyphus maynei.</title>
        <authorList>
            <person name="Arlian L.G."/>
            <person name="Morgan M.S."/>
            <person name="Rider S.D."/>
        </authorList>
    </citation>
    <scope>NUCLEOTIDE SEQUENCE [LARGE SCALE GENOMIC DNA]</scope>
    <source>
        <strain evidence="10">Arlian Lab</strain>
        <tissue evidence="10">Whole body</tissue>
    </source>
</reference>
<name>A0A1Y3BQP7_EURMA</name>
<dbReference type="InterPro" id="IPR003937">
    <property type="entry name" value="K_chnl_volt-dep_KCNQ"/>
</dbReference>
<protein>
    <recommendedName>
        <fullName evidence="9">Potassium channel voltage dependent KCNQ C-terminal domain-containing protein</fullName>
    </recommendedName>
</protein>
<dbReference type="EMBL" id="MUJZ01010102">
    <property type="protein sequence ID" value="OTF82123.1"/>
    <property type="molecule type" value="Genomic_DNA"/>
</dbReference>
<evidence type="ECO:0000256" key="2">
    <source>
        <dbReference type="ARBA" id="ARBA00022448"/>
    </source>
</evidence>
<comment type="caution">
    <text evidence="10">The sequence shown here is derived from an EMBL/GenBank/DDBJ whole genome shotgun (WGS) entry which is preliminary data.</text>
</comment>
<keyword evidence="5" id="KW-0406">Ion transport</keyword>
<keyword evidence="3" id="KW-0472">Membrane</keyword>
<evidence type="ECO:0000313" key="10">
    <source>
        <dbReference type="EMBL" id="OTF82123.1"/>
    </source>
</evidence>
<evidence type="ECO:0000256" key="6">
    <source>
        <dbReference type="ARBA" id="ARBA00023303"/>
    </source>
</evidence>
<evidence type="ECO:0000256" key="4">
    <source>
        <dbReference type="ARBA" id="ARBA00022958"/>
    </source>
</evidence>
<evidence type="ECO:0000313" key="11">
    <source>
        <dbReference type="Proteomes" id="UP000194236"/>
    </source>
</evidence>
<dbReference type="Gene3D" id="6.10.140.1910">
    <property type="match status" value="1"/>
</dbReference>
<feature type="domain" description="Potassium channel voltage dependent KCNQ C-terminal" evidence="9">
    <location>
        <begin position="49"/>
        <end position="129"/>
    </location>
</feature>
<feature type="non-terminal residue" evidence="10">
    <location>
        <position position="1"/>
    </location>
</feature>
<feature type="coiled-coil region" evidence="8">
    <location>
        <begin position="102"/>
        <end position="136"/>
    </location>
</feature>
<evidence type="ECO:0000256" key="5">
    <source>
        <dbReference type="ARBA" id="ARBA00023065"/>
    </source>
</evidence>
<dbReference type="Pfam" id="PF03520">
    <property type="entry name" value="KCNQ_channel"/>
    <property type="match status" value="1"/>
</dbReference>
<keyword evidence="3" id="KW-1003">Cell membrane</keyword>
<accession>A0A1Y3BQP7</accession>
<comment type="subcellular location">
    <subcellularLocation>
        <location evidence="1">Cell membrane</location>
        <topology evidence="1">Multi-pass membrane protein</topology>
    </subcellularLocation>
</comment>
<dbReference type="Proteomes" id="UP000194236">
    <property type="component" value="Unassembled WGS sequence"/>
</dbReference>
<sequence length="156" mass="19068">KKIQDQQRVRHISQRRLAAVRFIKLAWRYFHYRKHDPAVFPRRNHNHHSTMNNNKEQRINPPEIVCIRFIITLQFLLARRRFRRAMRPYDFGDIMEQYSVGHEELIGKIERLQLHIDGIETQLKKCQEMMEIVEKQTKLLNGDKFTINERNKMMEE</sequence>
<gene>
    <name evidence="10" type="ORF">BLA29_013065</name>
</gene>
<dbReference type="PANTHER" id="PTHR47735:SF9">
    <property type="entry name" value="POTASSIUM VOLTAGE-GATED CHANNEL SUBFAMILY KQT MEMBER 4-LIKE ISOFORM X1"/>
    <property type="match status" value="1"/>
</dbReference>
<comment type="catalytic activity">
    <reaction evidence="7">
        <text>K(+)(in) = K(+)(out)</text>
        <dbReference type="Rhea" id="RHEA:29463"/>
        <dbReference type="ChEBI" id="CHEBI:29103"/>
    </reaction>
</comment>
<keyword evidence="2" id="KW-0813">Transport</keyword>
<organism evidence="10 11">
    <name type="scientific">Euroglyphus maynei</name>
    <name type="common">Mayne's house dust mite</name>
    <dbReference type="NCBI Taxonomy" id="6958"/>
    <lineage>
        <taxon>Eukaryota</taxon>
        <taxon>Metazoa</taxon>
        <taxon>Ecdysozoa</taxon>
        <taxon>Arthropoda</taxon>
        <taxon>Chelicerata</taxon>
        <taxon>Arachnida</taxon>
        <taxon>Acari</taxon>
        <taxon>Acariformes</taxon>
        <taxon>Sarcoptiformes</taxon>
        <taxon>Astigmata</taxon>
        <taxon>Psoroptidia</taxon>
        <taxon>Analgoidea</taxon>
        <taxon>Pyroglyphidae</taxon>
        <taxon>Pyroglyphinae</taxon>
        <taxon>Euroglyphus</taxon>
    </lineage>
</organism>
<dbReference type="PANTHER" id="PTHR47735">
    <property type="entry name" value="POTASSIUM VOLTAGE-GATED CHANNEL SUBFAMILY KQT MEMBER 4"/>
    <property type="match status" value="1"/>
</dbReference>
<keyword evidence="6" id="KW-0407">Ion channel</keyword>
<proteinExistence type="predicted"/>
<keyword evidence="8" id="KW-0175">Coiled coil</keyword>
<dbReference type="InterPro" id="IPR013821">
    <property type="entry name" value="K_chnl_volt-dep_KCNQ_C"/>
</dbReference>